<proteinExistence type="predicted"/>
<comment type="caution">
    <text evidence="2">The sequence shown here is derived from an EMBL/GenBank/DDBJ whole genome shotgun (WGS) entry which is preliminary data.</text>
</comment>
<dbReference type="InterPro" id="IPR036388">
    <property type="entry name" value="WH-like_DNA-bd_sf"/>
</dbReference>
<dbReference type="Gene3D" id="1.25.10.10">
    <property type="entry name" value="Leucine-rich Repeat Variant"/>
    <property type="match status" value="1"/>
</dbReference>
<keyword evidence="3" id="KW-1185">Reference proteome</keyword>
<dbReference type="Pfam" id="PF25873">
    <property type="entry name" value="WHD_MalT"/>
    <property type="match status" value="1"/>
</dbReference>
<dbReference type="PANTHER" id="PTHR35807:SF2">
    <property type="entry name" value="TRANSCRIPTIONAL ACTIVATOR DOMAIN"/>
    <property type="match status" value="1"/>
</dbReference>
<accession>A0A540VJA3</accession>
<dbReference type="InterPro" id="IPR011990">
    <property type="entry name" value="TPR-like_helical_dom_sf"/>
</dbReference>
<dbReference type="InParanoid" id="A0A540VJA3"/>
<dbReference type="AlphaFoldDB" id="A0A540VJA3"/>
<evidence type="ECO:0000313" key="3">
    <source>
        <dbReference type="Proteomes" id="UP000317371"/>
    </source>
</evidence>
<dbReference type="Pfam" id="PF03704">
    <property type="entry name" value="BTAD"/>
    <property type="match status" value="1"/>
</dbReference>
<gene>
    <name evidence="2" type="ORF">FKZ61_05910</name>
</gene>
<dbReference type="InterPro" id="IPR016032">
    <property type="entry name" value="Sig_transdc_resp-reg_C-effctor"/>
</dbReference>
<dbReference type="SUPFAM" id="SSF46894">
    <property type="entry name" value="C-terminal effector domain of the bipartite response regulators"/>
    <property type="match status" value="1"/>
</dbReference>
<name>A0A540VJA3_9CHLR</name>
<protein>
    <recommendedName>
        <fullName evidence="1">Bacterial transcriptional activator domain-containing protein</fullName>
    </recommendedName>
</protein>
<dbReference type="GO" id="GO:0006355">
    <property type="term" value="P:regulation of DNA-templated transcription"/>
    <property type="evidence" value="ECO:0007669"/>
    <property type="project" value="InterPro"/>
</dbReference>
<reference evidence="2 3" key="1">
    <citation type="submission" date="2019-06" db="EMBL/GenBank/DDBJ databases">
        <title>Genome sequence of Litorilinea aerophila BAA-2444.</title>
        <authorList>
            <person name="Maclea K.S."/>
            <person name="Maurais E.G."/>
            <person name="Iannazzi L.C."/>
        </authorList>
    </citation>
    <scope>NUCLEOTIDE SEQUENCE [LARGE SCALE GENOMIC DNA]</scope>
    <source>
        <strain evidence="2 3">ATCC BAA-2444</strain>
    </source>
</reference>
<evidence type="ECO:0000259" key="1">
    <source>
        <dbReference type="SMART" id="SM01043"/>
    </source>
</evidence>
<dbReference type="GO" id="GO:0003677">
    <property type="term" value="F:DNA binding"/>
    <property type="evidence" value="ECO:0007669"/>
    <property type="project" value="InterPro"/>
</dbReference>
<sequence length="1069" mass="120522">MPGPKPFGGMLHLSNHLQDRPQLTRRISAQLPAGPVIVVAGAGYGKTGLLRLLAQHLPGTWLPLSPADQDVAYLSTRLAPHLKDGRPLLLDDLHVLEGASESLTWLREQIHARPRCWVLSGRQIPVPLQAALDGASWLVLNEDDLALSPAEVALWLAPTGYSEEEAQAWHAYTRGWPLAVAALARLSTRLSAPQAHLAGALEAYLHETLFARLWVELPPGVQKLLLLTGVPLRFTREVGEHLWQWAGETGPFQDAWAAIFARRLFVEPAEHPEHWRYHPIFRAFLRTQTLRIETIARAIIAWAREQGDWDLAIEQALAEGLWGNAAELLENMPMEVIWRNGRVHTLRRWVLSLPRTVAHAHPALLARLGVELCRVGLVEEGAKWMEEGAALLEAREDPESLFRAWQTRSYLSFTTGRYGEAIARAQAILPRVSHPQQRLEVLTRLGNACACTGQLPAARSVYREAIRLAEEIGDQTFAAFMRDNLAANVLAPMGYLPQAAKLLEQNRPYYEREARPANQAVHLEGWATLDIEVGDWERLQARLTAIDRLLSQVEAPAGSTLFWLYAFKATLAIAKGAWETAEAHLAQAESWHVNRPDRLLALAQLRAWLARRRGRPDEAIQVAEAALAQPWQEPLPRGLVALEREIALEERAAPVPLTLHPDLQALLQARALPSLLRLRAMLLCRCYRAGQMEAARRHLRVLKSALSRFPHLRPVLTGRDPELGHRTWRVALLLGDEDEAVPALGRIGNVAGLADLLEHPDPAVRRRAAQALAATRRETAMPPLHAALAREHDLDVRRALEAALVRLEAEPPPPLRVQFCGRFRVWRGGEEIPEHAWPRPAVVRLFQYFVLHRGRPLPRDRILEDLWPDHPPRRAEALFRRLLSWMAHVLEPHMRPRGPFRYLSVAWEVYTFDPLGCVSTDVERFERVVRQALGDRDLPDLPPLPDELPEVLRAWEPPVSAAPYEAWWLERVERWQQLYAEGCLYVAQAYLVRGVLQQAVEWSDRALMAAPWLEEAYQVKMRALARQGKRAQALAVYVAARQALDQELGVSPSPLTEHLAECLRRGEMI</sequence>
<dbReference type="EMBL" id="VIGC01000006">
    <property type="protein sequence ID" value="TQE96792.1"/>
    <property type="molecule type" value="Genomic_DNA"/>
</dbReference>
<dbReference type="Pfam" id="PF13646">
    <property type="entry name" value="HEAT_2"/>
    <property type="match status" value="1"/>
</dbReference>
<dbReference type="InterPro" id="IPR059106">
    <property type="entry name" value="WHD_MalT"/>
</dbReference>
<dbReference type="SUPFAM" id="SSF48452">
    <property type="entry name" value="TPR-like"/>
    <property type="match status" value="2"/>
</dbReference>
<dbReference type="SUPFAM" id="SSF48371">
    <property type="entry name" value="ARM repeat"/>
    <property type="match status" value="1"/>
</dbReference>
<dbReference type="SMART" id="SM01043">
    <property type="entry name" value="BTAD"/>
    <property type="match status" value="1"/>
</dbReference>
<dbReference type="InterPro" id="IPR005158">
    <property type="entry name" value="BTAD"/>
</dbReference>
<dbReference type="Gene3D" id="1.10.10.10">
    <property type="entry name" value="Winged helix-like DNA-binding domain superfamily/Winged helix DNA-binding domain"/>
    <property type="match status" value="1"/>
</dbReference>
<feature type="domain" description="Bacterial transcriptional activator" evidence="1">
    <location>
        <begin position="920"/>
        <end position="1064"/>
    </location>
</feature>
<evidence type="ECO:0000313" key="2">
    <source>
        <dbReference type="EMBL" id="TQE96792.1"/>
    </source>
</evidence>
<dbReference type="Proteomes" id="UP000317371">
    <property type="component" value="Unassembled WGS sequence"/>
</dbReference>
<dbReference type="InterPro" id="IPR051677">
    <property type="entry name" value="AfsR-DnrI-RedD_regulator"/>
</dbReference>
<dbReference type="InterPro" id="IPR011989">
    <property type="entry name" value="ARM-like"/>
</dbReference>
<dbReference type="PANTHER" id="PTHR35807">
    <property type="entry name" value="TRANSCRIPTIONAL REGULATOR REDD-RELATED"/>
    <property type="match status" value="1"/>
</dbReference>
<organism evidence="2 3">
    <name type="scientific">Litorilinea aerophila</name>
    <dbReference type="NCBI Taxonomy" id="1204385"/>
    <lineage>
        <taxon>Bacteria</taxon>
        <taxon>Bacillati</taxon>
        <taxon>Chloroflexota</taxon>
        <taxon>Caldilineae</taxon>
        <taxon>Caldilineales</taxon>
        <taxon>Caldilineaceae</taxon>
        <taxon>Litorilinea</taxon>
    </lineage>
</organism>
<dbReference type="Gene3D" id="1.25.40.10">
    <property type="entry name" value="Tetratricopeptide repeat domain"/>
    <property type="match status" value="2"/>
</dbReference>
<dbReference type="InterPro" id="IPR016024">
    <property type="entry name" value="ARM-type_fold"/>
</dbReference>